<keyword evidence="3" id="KW-1185">Reference proteome</keyword>
<dbReference type="RefSeq" id="WP_075083291.1">
    <property type="nucleotide sequence ID" value="NZ_CP042912.1"/>
</dbReference>
<name>A0A5B9PKL2_9BACT</name>
<dbReference type="EMBL" id="CP042912">
    <property type="protein sequence ID" value="QEG23201.1"/>
    <property type="molecule type" value="Genomic_DNA"/>
</dbReference>
<keyword evidence="1" id="KW-0472">Membrane</keyword>
<dbReference type="KEGG" id="mff:MFFC18_30970"/>
<keyword evidence="1" id="KW-0812">Transmembrane</keyword>
<evidence type="ECO:0000313" key="3">
    <source>
        <dbReference type="Proteomes" id="UP000322214"/>
    </source>
</evidence>
<evidence type="ECO:0000313" key="2">
    <source>
        <dbReference type="EMBL" id="QEG23201.1"/>
    </source>
</evidence>
<keyword evidence="1" id="KW-1133">Transmembrane helix</keyword>
<accession>A0A5B9PKL2</accession>
<protein>
    <submittedName>
        <fullName evidence="2">Uncharacterized protein</fullName>
    </submittedName>
</protein>
<dbReference type="AlphaFoldDB" id="A0A5B9PKL2"/>
<reference evidence="2 3" key="1">
    <citation type="submission" date="2019-08" db="EMBL/GenBank/DDBJ databases">
        <title>Deep-cultivation of Planctomycetes and their phenomic and genomic characterization uncovers novel biology.</title>
        <authorList>
            <person name="Wiegand S."/>
            <person name="Jogler M."/>
            <person name="Boedeker C."/>
            <person name="Pinto D."/>
            <person name="Vollmers J."/>
            <person name="Rivas-Marin E."/>
            <person name="Kohn T."/>
            <person name="Peeters S.H."/>
            <person name="Heuer A."/>
            <person name="Rast P."/>
            <person name="Oberbeckmann S."/>
            <person name="Bunk B."/>
            <person name="Jeske O."/>
            <person name="Meyerdierks A."/>
            <person name="Storesund J.E."/>
            <person name="Kallscheuer N."/>
            <person name="Luecker S."/>
            <person name="Lage O.M."/>
            <person name="Pohl T."/>
            <person name="Merkel B.J."/>
            <person name="Hornburger P."/>
            <person name="Mueller R.-W."/>
            <person name="Bruemmer F."/>
            <person name="Labrenz M."/>
            <person name="Spormann A.M."/>
            <person name="Op den Camp H."/>
            <person name="Overmann J."/>
            <person name="Amann R."/>
            <person name="Jetten M.S.M."/>
            <person name="Mascher T."/>
            <person name="Medema M.H."/>
            <person name="Devos D.P."/>
            <person name="Kaster A.-K."/>
            <person name="Ovreas L."/>
            <person name="Rohde M."/>
            <person name="Galperin M.Y."/>
            <person name="Jogler C."/>
        </authorList>
    </citation>
    <scope>NUCLEOTIDE SEQUENCE [LARGE SCALE GENOMIC DNA]</scope>
    <source>
        <strain evidence="2 3">FC18</strain>
    </source>
</reference>
<gene>
    <name evidence="2" type="ORF">MFFC18_30970</name>
</gene>
<evidence type="ECO:0000256" key="1">
    <source>
        <dbReference type="SAM" id="Phobius"/>
    </source>
</evidence>
<dbReference type="Proteomes" id="UP000322214">
    <property type="component" value="Chromosome"/>
</dbReference>
<organism evidence="2 3">
    <name type="scientific">Mariniblastus fucicola</name>
    <dbReference type="NCBI Taxonomy" id="980251"/>
    <lineage>
        <taxon>Bacteria</taxon>
        <taxon>Pseudomonadati</taxon>
        <taxon>Planctomycetota</taxon>
        <taxon>Planctomycetia</taxon>
        <taxon>Pirellulales</taxon>
        <taxon>Pirellulaceae</taxon>
        <taxon>Mariniblastus</taxon>
    </lineage>
</organism>
<proteinExistence type="predicted"/>
<dbReference type="STRING" id="980251.GCA_001642875_00493"/>
<feature type="transmembrane region" description="Helical" evidence="1">
    <location>
        <begin position="45"/>
        <end position="66"/>
    </location>
</feature>
<sequence length="175" mass="19236">MTLNDEQLDEMLRDVSVPDDLQAKLLQIPSEASDQPVVERASRSYSTLLGTLAVIAATVLLFVYFAPSNVAKSNSDVRDAEAVALLLADLQRNLDSMDEILKAQEIATQQNYSLSIEPVFEPDETVALAKSMSWQSALDKGASFDSVKKELESIVAFYPDTRGAQKARDLLQLNL</sequence>